<protein>
    <submittedName>
        <fullName evidence="1">Uncharacterized protein</fullName>
    </submittedName>
</protein>
<organism evidence="1">
    <name type="scientific">marine sediment metagenome</name>
    <dbReference type="NCBI Taxonomy" id="412755"/>
    <lineage>
        <taxon>unclassified sequences</taxon>
        <taxon>metagenomes</taxon>
        <taxon>ecological metagenomes</taxon>
    </lineage>
</organism>
<dbReference type="AlphaFoldDB" id="X1UUR1"/>
<dbReference type="SUPFAM" id="SSF49384">
    <property type="entry name" value="Carbohydrate-binding domain"/>
    <property type="match status" value="1"/>
</dbReference>
<dbReference type="CDD" id="cd08547">
    <property type="entry name" value="Type_II_cohesin"/>
    <property type="match status" value="1"/>
</dbReference>
<evidence type="ECO:0000313" key="1">
    <source>
        <dbReference type="EMBL" id="GAJ03611.1"/>
    </source>
</evidence>
<gene>
    <name evidence="1" type="ORF">S12H4_50082</name>
</gene>
<name>X1UUR1_9ZZZZ</name>
<proteinExistence type="predicted"/>
<dbReference type="EMBL" id="BARW01031495">
    <property type="protein sequence ID" value="GAJ03611.1"/>
    <property type="molecule type" value="Genomic_DNA"/>
</dbReference>
<feature type="non-terminal residue" evidence="1">
    <location>
        <position position="109"/>
    </location>
</feature>
<dbReference type="InterPro" id="IPR008965">
    <property type="entry name" value="CBM2/CBM3_carb-bd_dom_sf"/>
</dbReference>
<sequence>MEVAQGDTFIVELQADEITGLTVIDFTLEYDTTSVAALEASTGSLLAKDGGNLIFIEEFDPYWHINVGVAQGPGEGVQGSGTILSFRFEVLTISNSALTLTVVDARGPN</sequence>
<reference evidence="1" key="1">
    <citation type="journal article" date="2014" name="Front. Microbiol.">
        <title>High frequency of phylogenetically diverse reductive dehalogenase-homologous genes in deep subseafloor sedimentary metagenomes.</title>
        <authorList>
            <person name="Kawai M."/>
            <person name="Futagami T."/>
            <person name="Toyoda A."/>
            <person name="Takaki Y."/>
            <person name="Nishi S."/>
            <person name="Hori S."/>
            <person name="Arai W."/>
            <person name="Tsubouchi T."/>
            <person name="Morono Y."/>
            <person name="Uchiyama I."/>
            <person name="Ito T."/>
            <person name="Fujiyama A."/>
            <person name="Inagaki F."/>
            <person name="Takami H."/>
        </authorList>
    </citation>
    <scope>NUCLEOTIDE SEQUENCE</scope>
    <source>
        <strain evidence="1">Expedition CK06-06</strain>
    </source>
</reference>
<accession>X1UUR1</accession>
<dbReference type="Gene3D" id="2.60.40.680">
    <property type="match status" value="1"/>
</dbReference>
<dbReference type="GO" id="GO:0030246">
    <property type="term" value="F:carbohydrate binding"/>
    <property type="evidence" value="ECO:0007669"/>
    <property type="project" value="InterPro"/>
</dbReference>
<comment type="caution">
    <text evidence="1">The sequence shown here is derived from an EMBL/GenBank/DDBJ whole genome shotgun (WGS) entry which is preliminary data.</text>
</comment>